<dbReference type="InterPro" id="IPR014048">
    <property type="entry name" value="MethylDNA_cys_MeTrfase_DNA-bd"/>
</dbReference>
<reference evidence="4 6" key="2">
    <citation type="submission" date="2023-11" db="EMBL/GenBank/DDBJ databases">
        <title>MicrobeMod: A computational toolkit for identifying prokaryotic methylation and restriction-modification with nanopore sequencing.</title>
        <authorList>
            <person name="Crits-Christoph A."/>
            <person name="Kang S.C."/>
            <person name="Lee H."/>
            <person name="Ostrov N."/>
        </authorList>
    </citation>
    <scope>NUCLEOTIDE SEQUENCE [LARGE SCALE GENOMIC DNA]</scope>
    <source>
        <strain evidence="4 6">ATCC 23090</strain>
    </source>
</reference>
<protein>
    <submittedName>
        <fullName evidence="4">MGMT family protein</fullName>
        <ecNumber evidence="4">2.1.1.63</ecNumber>
    </submittedName>
    <submittedName>
        <fullName evidence="3">Methylated-DNA-protein-cysteine methyltransferase related protein</fullName>
    </submittedName>
</protein>
<evidence type="ECO:0000259" key="2">
    <source>
        <dbReference type="Pfam" id="PF01035"/>
    </source>
</evidence>
<dbReference type="InterPro" id="IPR036388">
    <property type="entry name" value="WH-like_DNA-bd_sf"/>
</dbReference>
<evidence type="ECO:0000313" key="6">
    <source>
        <dbReference type="Proteomes" id="UP001326715"/>
    </source>
</evidence>
<gene>
    <name evidence="3" type="ORF">SAMN05661012_05475</name>
    <name evidence="4" type="ORF">SR876_14015</name>
</gene>
<dbReference type="EC" id="2.1.1.63" evidence="4"/>
<name>A0A1K1SI01_9BACT</name>
<dbReference type="EMBL" id="FPIZ01000023">
    <property type="protein sequence ID" value="SFW83906.1"/>
    <property type="molecule type" value="Genomic_DNA"/>
</dbReference>
<accession>A0A1K1SI01</accession>
<dbReference type="GO" id="GO:0006281">
    <property type="term" value="P:DNA repair"/>
    <property type="evidence" value="ECO:0007669"/>
    <property type="project" value="InterPro"/>
</dbReference>
<dbReference type="OrthoDB" id="9132167at2"/>
<sequence length="110" mass="12146">MQNDPDFNKLVFDIARSIPKGRVTSYGAIAKALGKGNLSRMVGRAMGLIHGEKPPVPFQRVVNSQGQLTGDPGGIANRKKLLEKEGVEVKNDKVVNFRKIFWDPSEEIDI</sequence>
<dbReference type="Proteomes" id="UP001326715">
    <property type="component" value="Chromosome"/>
</dbReference>
<dbReference type="InterPro" id="IPR036217">
    <property type="entry name" value="MethylDNA_cys_MeTrfase_DNAb"/>
</dbReference>
<evidence type="ECO:0000256" key="1">
    <source>
        <dbReference type="ARBA" id="ARBA00022763"/>
    </source>
</evidence>
<organism evidence="3 5">
    <name type="scientific">Chitinophaga sancti</name>
    <dbReference type="NCBI Taxonomy" id="1004"/>
    <lineage>
        <taxon>Bacteria</taxon>
        <taxon>Pseudomonadati</taxon>
        <taxon>Bacteroidota</taxon>
        <taxon>Chitinophagia</taxon>
        <taxon>Chitinophagales</taxon>
        <taxon>Chitinophagaceae</taxon>
        <taxon>Chitinophaga</taxon>
    </lineage>
</organism>
<dbReference type="Pfam" id="PF01035">
    <property type="entry name" value="DNA_binding_1"/>
    <property type="match status" value="1"/>
</dbReference>
<evidence type="ECO:0000313" key="3">
    <source>
        <dbReference type="EMBL" id="SFW83906.1"/>
    </source>
</evidence>
<dbReference type="Proteomes" id="UP000183788">
    <property type="component" value="Unassembled WGS sequence"/>
</dbReference>
<keyword evidence="3" id="KW-0808">Transferase</keyword>
<feature type="domain" description="Methylated-DNA-[protein]-cysteine S-methyltransferase DNA binding" evidence="2">
    <location>
        <begin position="6"/>
        <end position="87"/>
    </location>
</feature>
<dbReference type="InterPro" id="IPR052520">
    <property type="entry name" value="ATL_DNA_repair"/>
</dbReference>
<dbReference type="SUPFAM" id="SSF46767">
    <property type="entry name" value="Methylated DNA-protein cysteine methyltransferase, C-terminal domain"/>
    <property type="match status" value="1"/>
</dbReference>
<dbReference type="PANTHER" id="PTHR42942:SF1">
    <property type="entry name" value="ALKYLTRANSFERASE-LIKE PROTEIN 1"/>
    <property type="match status" value="1"/>
</dbReference>
<dbReference type="PANTHER" id="PTHR42942">
    <property type="entry name" value="6-O-METHYLGUANINE DNA METHYLTRANSFERASE"/>
    <property type="match status" value="1"/>
</dbReference>
<dbReference type="GO" id="GO:0003908">
    <property type="term" value="F:methylated-DNA-[protein]-cysteine S-methyltransferase activity"/>
    <property type="evidence" value="ECO:0007669"/>
    <property type="project" value="UniProtKB-EC"/>
</dbReference>
<dbReference type="AlphaFoldDB" id="A0A1K1SI01"/>
<keyword evidence="3" id="KW-0489">Methyltransferase</keyword>
<evidence type="ECO:0000313" key="5">
    <source>
        <dbReference type="Proteomes" id="UP000183788"/>
    </source>
</evidence>
<dbReference type="Gene3D" id="1.10.10.10">
    <property type="entry name" value="Winged helix-like DNA-binding domain superfamily/Winged helix DNA-binding domain"/>
    <property type="match status" value="1"/>
</dbReference>
<proteinExistence type="predicted"/>
<dbReference type="EMBL" id="CP140154">
    <property type="protein sequence ID" value="WQG92629.1"/>
    <property type="molecule type" value="Genomic_DNA"/>
</dbReference>
<keyword evidence="1" id="KW-0227">DNA damage</keyword>
<keyword evidence="6" id="KW-1185">Reference proteome</keyword>
<dbReference type="RefSeq" id="WP_072364562.1">
    <property type="nucleotide sequence ID" value="NZ_CP139972.1"/>
</dbReference>
<reference evidence="3 5" key="1">
    <citation type="submission" date="2016-11" db="EMBL/GenBank/DDBJ databases">
        <authorList>
            <person name="Jaros S."/>
            <person name="Januszkiewicz K."/>
            <person name="Wedrychowicz H."/>
        </authorList>
    </citation>
    <scope>NUCLEOTIDE SEQUENCE [LARGE SCALE GENOMIC DNA]</scope>
    <source>
        <strain evidence="3 5">DSM 784</strain>
    </source>
</reference>
<dbReference type="GO" id="GO:0032259">
    <property type="term" value="P:methylation"/>
    <property type="evidence" value="ECO:0007669"/>
    <property type="project" value="UniProtKB-KW"/>
</dbReference>
<evidence type="ECO:0000313" key="4">
    <source>
        <dbReference type="EMBL" id="WQG92629.1"/>
    </source>
</evidence>